<accession>A0A9P6ZEN9</accession>
<gene>
    <name evidence="1" type="ORF">G6F50_000377</name>
</gene>
<evidence type="ECO:0000313" key="2">
    <source>
        <dbReference type="Proteomes" id="UP000740926"/>
    </source>
</evidence>
<evidence type="ECO:0000313" key="1">
    <source>
        <dbReference type="EMBL" id="KAG1576251.1"/>
    </source>
</evidence>
<sequence length="291" mass="33393">MYLRVSVSKYHNASINFVCLSYTYNVHTKEELATHVEQEHIAHNETLQTNENNFVWVLENEDITSKFNEYHSQSLEVAHHGCLETHFNEILSLSGILVLQQRCEYGSLPSNIFPPKLLMFANVNRVLNQYAKGEIEDDIAKIQSLELNANLNEDERQAIRAIIGLIPYLYDCNMRPISEVHLSSSYVHPFVHGLFSSKQPSKVAHCSNLVEELENRYNKRPDYKVDMYRSYEYQYTNVYDEIKASKDIETGHLDLDFHHVATFCKNSIDKSSLDTSIGFQVAGKSSSSSSL</sequence>
<name>A0A9P6ZEN9_9FUNG</name>
<keyword evidence="2" id="KW-1185">Reference proteome</keyword>
<dbReference type="AlphaFoldDB" id="A0A9P6ZEN9"/>
<proteinExistence type="predicted"/>
<dbReference type="EMBL" id="JAANIU010000020">
    <property type="protein sequence ID" value="KAG1576251.1"/>
    <property type="molecule type" value="Genomic_DNA"/>
</dbReference>
<comment type="caution">
    <text evidence="1">The sequence shown here is derived from an EMBL/GenBank/DDBJ whole genome shotgun (WGS) entry which is preliminary data.</text>
</comment>
<dbReference type="Proteomes" id="UP000740926">
    <property type="component" value="Unassembled WGS sequence"/>
</dbReference>
<organism evidence="1 2">
    <name type="scientific">Rhizopus delemar</name>
    <dbReference type="NCBI Taxonomy" id="936053"/>
    <lineage>
        <taxon>Eukaryota</taxon>
        <taxon>Fungi</taxon>
        <taxon>Fungi incertae sedis</taxon>
        <taxon>Mucoromycota</taxon>
        <taxon>Mucoromycotina</taxon>
        <taxon>Mucoromycetes</taxon>
        <taxon>Mucorales</taxon>
        <taxon>Mucorineae</taxon>
        <taxon>Rhizopodaceae</taxon>
        <taxon>Rhizopus</taxon>
    </lineage>
</organism>
<protein>
    <submittedName>
        <fullName evidence="1">Uncharacterized protein</fullName>
    </submittedName>
</protein>
<reference evidence="1 2" key="1">
    <citation type="journal article" date="2020" name="Microb. Genom.">
        <title>Genetic diversity of clinical and environmental Mucorales isolates obtained from an investigation of mucormycosis cases among solid organ transplant recipients.</title>
        <authorList>
            <person name="Nguyen M.H."/>
            <person name="Kaul D."/>
            <person name="Muto C."/>
            <person name="Cheng S.J."/>
            <person name="Richter R.A."/>
            <person name="Bruno V.M."/>
            <person name="Liu G."/>
            <person name="Beyhan S."/>
            <person name="Sundermann A.J."/>
            <person name="Mounaud S."/>
            <person name="Pasculle A.W."/>
            <person name="Nierman W.C."/>
            <person name="Driscoll E."/>
            <person name="Cumbie R."/>
            <person name="Clancy C.J."/>
            <person name="Dupont C.L."/>
        </authorList>
    </citation>
    <scope>NUCLEOTIDE SEQUENCE [LARGE SCALE GENOMIC DNA]</scope>
    <source>
        <strain evidence="1 2">GL24</strain>
    </source>
</reference>